<accession>A0ABX1BUL9</accession>
<dbReference type="EC" id="6.3.1.19" evidence="7 8"/>
<evidence type="ECO:0000313" key="9">
    <source>
        <dbReference type="EMBL" id="NJQ01410.1"/>
    </source>
</evidence>
<protein>
    <recommendedName>
        <fullName evidence="7 8">Pup--protein ligase</fullName>
        <ecNumber evidence="7 8">6.3.1.19</ecNumber>
    </recommendedName>
    <alternativeName>
        <fullName evidence="7">Proteasome accessory factor A</fullName>
    </alternativeName>
    <alternativeName>
        <fullName evidence="7">Pup-conjugating enzyme</fullName>
    </alternativeName>
</protein>
<evidence type="ECO:0000256" key="8">
    <source>
        <dbReference type="NCBIfam" id="TIGR03686"/>
    </source>
</evidence>
<evidence type="ECO:0000256" key="6">
    <source>
        <dbReference type="ARBA" id="ARBA00022842"/>
    </source>
</evidence>
<feature type="binding site" evidence="7">
    <location>
        <position position="66"/>
    </location>
    <ligand>
        <name>ATP</name>
        <dbReference type="ChEBI" id="CHEBI:30616"/>
    </ligand>
</feature>
<sequence length="453" mass="52166">MDRRIFGLENEYGVTCTFRGQRRLSPDEVARYLFRRVVSWGRSSNVFLRNGARLYLDVGSHPEYATPECDNVIELVTHDKAGERILEGLLVDAERRLHEEGIAGDVYLFKNNTDSAGNSYGCHENYLVARHGEFSRLADILIPFLVTRQLLCGAGKVLQTPRGAVYCVSQRAEHIWEGVSSATTRSRPIINTRDEPHADAERYRRLHVIVGDSNMSETTMLLKVGATDLVLRMIEAGTVMRDLTLENPIRAIREVSHDMTGRRKVRLASGREASALEIQQEYYEKAVDFCERRGIRTGVVERVLELWGRTLDAIGDEDLDRIGTEIDWVMKYKLLERYRAKHNLTMSHPRVAQIDLAYHDIHRRRGLYYLLERRGQAARICNDLKIFEGKSVPPQTTRARLRGDFIRRAQEQRRDFTVDWVHLKLNDQAQRTVLCKDPFRSVDDRVEKLIAGM</sequence>
<dbReference type="InterPro" id="IPR022279">
    <property type="entry name" value="Pup_ligase"/>
</dbReference>
<comment type="miscellaneous">
    <text evidence="7">The reaction mechanism probably proceeds via the activation of Pup by phosphorylation of its C-terminal glutamate, which is then subject to nucleophilic attack by the substrate lysine, resulting in an isopeptide bond and the release of phosphate as a good leaving group.</text>
</comment>
<dbReference type="NCBIfam" id="TIGR03686">
    <property type="entry name" value="pupylate_PafA"/>
    <property type="match status" value="1"/>
</dbReference>
<comment type="pathway">
    <text evidence="7">Protein degradation; proteasomal Pup-dependent pathway.</text>
</comment>
<evidence type="ECO:0000256" key="3">
    <source>
        <dbReference type="ARBA" id="ARBA00022741"/>
    </source>
</evidence>
<dbReference type="EMBL" id="JAATEN010000008">
    <property type="protein sequence ID" value="NJQ01410.1"/>
    <property type="molecule type" value="Genomic_DNA"/>
</dbReference>
<comment type="similarity">
    <text evidence="7">Belongs to the Pup ligase/Pup deamidase family. Pup-conjugating enzyme subfamily.</text>
</comment>
<comment type="caution">
    <text evidence="9">The sequence shown here is derived from an EMBL/GenBank/DDBJ whole genome shotgun (WGS) entry which is preliminary data.</text>
</comment>
<comment type="function">
    <text evidence="7">Catalyzes the covalent attachment of the prokaryotic ubiquitin-like protein modifier Pup to the proteasomal substrate proteins, thereby targeting them for proteasomal degradation. This tagging system is termed pupylation. The ligation reaction involves the side-chain carboxylate of the C-terminal glutamate of Pup and the side-chain amino group of a substrate lysine.</text>
</comment>
<feature type="binding site" evidence="7">
    <location>
        <position position="420"/>
    </location>
    <ligand>
        <name>ATP</name>
        <dbReference type="ChEBI" id="CHEBI:30616"/>
    </ligand>
</feature>
<feature type="active site" description="Proton acceptor" evidence="7">
    <location>
        <position position="57"/>
    </location>
</feature>
<evidence type="ECO:0000256" key="2">
    <source>
        <dbReference type="ARBA" id="ARBA00022723"/>
    </source>
</evidence>
<dbReference type="Pfam" id="PF03136">
    <property type="entry name" value="Pup_ligase"/>
    <property type="match status" value="1"/>
</dbReference>
<keyword evidence="3 7" id="KW-0547">Nucleotide-binding</keyword>
<evidence type="ECO:0000256" key="7">
    <source>
        <dbReference type="HAMAP-Rule" id="MF_02111"/>
    </source>
</evidence>
<dbReference type="PANTHER" id="PTHR42307">
    <property type="entry name" value="PUP DEAMIDASE/DEPUPYLASE"/>
    <property type="match status" value="1"/>
</dbReference>
<keyword evidence="4 7" id="KW-0833">Ubl conjugation pathway</keyword>
<feature type="binding site" evidence="7">
    <location>
        <position position="63"/>
    </location>
    <ligand>
        <name>Mg(2+)</name>
        <dbReference type="ChEBI" id="CHEBI:18420"/>
    </ligand>
</feature>
<dbReference type="InterPro" id="IPR004347">
    <property type="entry name" value="Pup_ligase/deamidase"/>
</dbReference>
<proteinExistence type="inferred from homology"/>
<organism evidence="9 10">
    <name type="scientific">Streptomyces zingiberis</name>
    <dbReference type="NCBI Taxonomy" id="2053010"/>
    <lineage>
        <taxon>Bacteria</taxon>
        <taxon>Bacillati</taxon>
        <taxon>Actinomycetota</taxon>
        <taxon>Actinomycetes</taxon>
        <taxon>Kitasatosporales</taxon>
        <taxon>Streptomycetaceae</taxon>
        <taxon>Streptomyces</taxon>
    </lineage>
</organism>
<dbReference type="RefSeq" id="WP_168102012.1">
    <property type="nucleotide sequence ID" value="NZ_JAATEN010000008.1"/>
</dbReference>
<dbReference type="PIRSF" id="PIRSF018077">
    <property type="entry name" value="UCP018077"/>
    <property type="match status" value="1"/>
</dbReference>
<evidence type="ECO:0000256" key="4">
    <source>
        <dbReference type="ARBA" id="ARBA00022786"/>
    </source>
</evidence>
<dbReference type="PANTHER" id="PTHR42307:SF3">
    <property type="entry name" value="PUP--PROTEIN LIGASE"/>
    <property type="match status" value="1"/>
</dbReference>
<dbReference type="Proteomes" id="UP000695264">
    <property type="component" value="Unassembled WGS sequence"/>
</dbReference>
<gene>
    <name evidence="7 9" type="primary">pafA</name>
    <name evidence="9" type="ORF">HCK00_12950</name>
</gene>
<reference evidence="9 10" key="1">
    <citation type="submission" date="2020-03" db="EMBL/GenBank/DDBJ databases">
        <title>WGS of actinomycetes isolated from Thailand.</title>
        <authorList>
            <person name="Thawai C."/>
        </authorList>
    </citation>
    <scope>NUCLEOTIDE SEQUENCE [LARGE SCALE GENOMIC DNA]</scope>
    <source>
        <strain evidence="9 10">PLAI 1-29</strain>
    </source>
</reference>
<evidence type="ECO:0000256" key="5">
    <source>
        <dbReference type="ARBA" id="ARBA00022840"/>
    </source>
</evidence>
<keyword evidence="6 7" id="KW-0460">Magnesium</keyword>
<feature type="binding site" evidence="7">
    <location>
        <position position="9"/>
    </location>
    <ligand>
        <name>Mg(2+)</name>
        <dbReference type="ChEBI" id="CHEBI:18420"/>
    </ligand>
</feature>
<evidence type="ECO:0000313" key="10">
    <source>
        <dbReference type="Proteomes" id="UP000695264"/>
    </source>
</evidence>
<keyword evidence="1 7" id="KW-0436">Ligase</keyword>
<comment type="pathway">
    <text evidence="7">Protein modification; protein pupylation.</text>
</comment>
<comment type="catalytic activity">
    <reaction evidence="7">
        <text>ATP + [prokaryotic ubiquitin-like protein]-L-glutamate + [protein]-L-lysine = ADP + phosphate + N(6)-([prokaryotic ubiquitin-like protein]-gamma-L-glutamyl)-[protein]-L-lysine.</text>
        <dbReference type="EC" id="6.3.1.19"/>
    </reaction>
</comment>
<keyword evidence="2 7" id="KW-0479">Metal-binding</keyword>
<keyword evidence="5 7" id="KW-0067">ATP-binding</keyword>
<dbReference type="GO" id="GO:0016874">
    <property type="term" value="F:ligase activity"/>
    <property type="evidence" value="ECO:0007669"/>
    <property type="project" value="UniProtKB-KW"/>
</dbReference>
<evidence type="ECO:0000256" key="1">
    <source>
        <dbReference type="ARBA" id="ARBA00022598"/>
    </source>
</evidence>
<keyword evidence="10" id="KW-1185">Reference proteome</keyword>
<name>A0ABX1BUL9_9ACTN</name>
<dbReference type="HAMAP" id="MF_02111">
    <property type="entry name" value="Pup_ligase"/>
    <property type="match status" value="1"/>
</dbReference>
<feature type="binding site" evidence="7">
    <location>
        <position position="55"/>
    </location>
    <ligand>
        <name>Mg(2+)</name>
        <dbReference type="ChEBI" id="CHEBI:18420"/>
    </ligand>
</feature>
<feature type="binding site" evidence="7">
    <location>
        <position position="53"/>
    </location>
    <ligand>
        <name>ATP</name>
        <dbReference type="ChEBI" id="CHEBI:30616"/>
    </ligand>
</feature>